<dbReference type="Proteomes" id="UP000199300">
    <property type="component" value="Unassembled WGS sequence"/>
</dbReference>
<proteinExistence type="predicted"/>
<dbReference type="Gene3D" id="3.20.80.10">
    <property type="entry name" value="Regulatory factor, effector binding domain"/>
    <property type="match status" value="1"/>
</dbReference>
<organism evidence="1 2">
    <name type="scientific">Amphibacillus marinus</name>
    <dbReference type="NCBI Taxonomy" id="872970"/>
    <lineage>
        <taxon>Bacteria</taxon>
        <taxon>Bacillati</taxon>
        <taxon>Bacillota</taxon>
        <taxon>Bacilli</taxon>
        <taxon>Bacillales</taxon>
        <taxon>Bacillaceae</taxon>
        <taxon>Amphibacillus</taxon>
    </lineage>
</organism>
<name>A0A1H8Q5B4_9BACI</name>
<protein>
    <recommendedName>
        <fullName evidence="3">AraC family transcriptional regulator</fullName>
    </recommendedName>
</protein>
<evidence type="ECO:0000313" key="1">
    <source>
        <dbReference type="EMBL" id="SEO49410.1"/>
    </source>
</evidence>
<reference evidence="1 2" key="1">
    <citation type="submission" date="2016-10" db="EMBL/GenBank/DDBJ databases">
        <authorList>
            <person name="de Groot N.N."/>
        </authorList>
    </citation>
    <scope>NUCLEOTIDE SEQUENCE [LARGE SCALE GENOMIC DNA]</scope>
    <source>
        <strain evidence="1 2">CGMCC 1.10434</strain>
    </source>
</reference>
<dbReference type="RefSeq" id="WP_091498284.1">
    <property type="nucleotide sequence ID" value="NZ_FODJ01000008.1"/>
</dbReference>
<dbReference type="OrthoDB" id="1647584at2"/>
<dbReference type="InterPro" id="IPR011256">
    <property type="entry name" value="Reg_factor_effector_dom_sf"/>
</dbReference>
<dbReference type="EMBL" id="FODJ01000008">
    <property type="protein sequence ID" value="SEO49410.1"/>
    <property type="molecule type" value="Genomic_DNA"/>
</dbReference>
<accession>A0A1H8Q5B4</accession>
<evidence type="ECO:0008006" key="3">
    <source>
        <dbReference type="Google" id="ProtNLM"/>
    </source>
</evidence>
<keyword evidence="2" id="KW-1185">Reference proteome</keyword>
<evidence type="ECO:0000313" key="2">
    <source>
        <dbReference type="Proteomes" id="UP000199300"/>
    </source>
</evidence>
<sequence length="180" mass="21262">MTVEIVQVLREQFPRVRLIGKCYTNEDRDRHGGYSEKWEEWFALDWFDQLEELNPLSEIESGYFGLMGCSEDFNTFQYWIGMMFAEGTPAPKGYQYVDLPESDVGVCWVKGKEETGEIYGERPHNLAIEQLKQHGMDQLCDDFSGADEKWWWFFERYNTPRFTNKQEDGTVILDYGVFIK</sequence>
<gene>
    <name evidence="1" type="ORF">SAMN04488134_10847</name>
</gene>
<dbReference type="AlphaFoldDB" id="A0A1H8Q5B4"/>